<dbReference type="PANTHER" id="PTHR30153:SF2">
    <property type="entry name" value="REPLICATIVE DNA HELICASE"/>
    <property type="match status" value="1"/>
</dbReference>
<proteinExistence type="predicted"/>
<dbReference type="PANTHER" id="PTHR30153">
    <property type="entry name" value="REPLICATIVE DNA HELICASE DNAB"/>
    <property type="match status" value="1"/>
</dbReference>
<dbReference type="GO" id="GO:0005829">
    <property type="term" value="C:cytosol"/>
    <property type="evidence" value="ECO:0007669"/>
    <property type="project" value="TreeGrafter"/>
</dbReference>
<evidence type="ECO:0000313" key="3">
    <source>
        <dbReference type="EMBL" id="EFA93178.1"/>
    </source>
</evidence>
<dbReference type="GO" id="GO:0003678">
    <property type="term" value="F:DNA helicase activity"/>
    <property type="evidence" value="ECO:0007669"/>
    <property type="project" value="InterPro"/>
</dbReference>
<dbReference type="GO" id="GO:0005524">
    <property type="term" value="F:ATP binding"/>
    <property type="evidence" value="ECO:0007669"/>
    <property type="project" value="InterPro"/>
</dbReference>
<dbReference type="Proteomes" id="UP000005283">
    <property type="component" value="Unassembled WGS sequence"/>
</dbReference>
<dbReference type="Gene3D" id="3.40.50.300">
    <property type="entry name" value="P-loop containing nucleotide triphosphate hydrolases"/>
    <property type="match status" value="1"/>
</dbReference>
<protein>
    <submittedName>
        <fullName evidence="3">Putative replicative DNA helicase</fullName>
    </submittedName>
</protein>
<gene>
    <name evidence="3" type="ORF">HMPREF0650_0138</name>
</gene>
<dbReference type="eggNOG" id="COG0305">
    <property type="taxonomic scope" value="Bacteria"/>
</dbReference>
<organism evidence="3 4">
    <name type="scientific">Hoylesella buccalis ATCC 35310</name>
    <dbReference type="NCBI Taxonomy" id="679190"/>
    <lineage>
        <taxon>Bacteria</taxon>
        <taxon>Pseudomonadati</taxon>
        <taxon>Bacteroidota</taxon>
        <taxon>Bacteroidia</taxon>
        <taxon>Bacteroidales</taxon>
        <taxon>Prevotellaceae</taxon>
        <taxon>Hoylesella</taxon>
    </lineage>
</organism>
<dbReference type="PROSITE" id="PS51199">
    <property type="entry name" value="SF4_HELICASE"/>
    <property type="match status" value="1"/>
</dbReference>
<dbReference type="AlphaFoldDB" id="D1W2N4"/>
<evidence type="ECO:0000313" key="4">
    <source>
        <dbReference type="Proteomes" id="UP000005283"/>
    </source>
</evidence>
<keyword evidence="4" id="KW-1185">Reference proteome</keyword>
<dbReference type="Pfam" id="PF03796">
    <property type="entry name" value="DnaB_C"/>
    <property type="match status" value="1"/>
</dbReference>
<dbReference type="STRING" id="679190.HMPREF0650_0138"/>
<sequence>MSLTIVINALRKQNYFTNRIEMKNANNKMYSAESVSMDKVINIAIEKLAKISNDPSGLSGIPSGFHELDQLTSGWQDGNVIVVAGRPSMGKTSFATSMLKYIAVGKSIPCVYFCLETKAREVANRLIANYSDILISGLMSGRLSTGDWEKFDKFTQEISTAPIYLDDQTFDIDQICDGIRNMVEHNNARIAIIDYIQLIQTPFKISANFTRNDELAYIMHSFKALAKELNIPIIVLSQMNRYFENRDQSFYNLPQLTDLRESGTIEDDADIVIFIHRPEYYHCYEDEKGNDMRGIAQIIIAKHRMGYTGQLSLKFEAKFARFSNIPKGDFF</sequence>
<evidence type="ECO:0000259" key="2">
    <source>
        <dbReference type="PROSITE" id="PS51199"/>
    </source>
</evidence>
<dbReference type="GO" id="GO:1990077">
    <property type="term" value="C:primosome complex"/>
    <property type="evidence" value="ECO:0007669"/>
    <property type="project" value="UniProtKB-KW"/>
</dbReference>
<reference evidence="3 4" key="1">
    <citation type="submission" date="2009-12" db="EMBL/GenBank/DDBJ databases">
        <title>Genome Sequence of Prevotella buccalis ATCC 35310.</title>
        <authorList>
            <person name="Durkin A.S."/>
            <person name="Madupu R."/>
            <person name="Torralba M."/>
            <person name="Methe B."/>
            <person name="Sutton G."/>
            <person name="Strausberg R.L."/>
            <person name="Nelson K.E."/>
        </authorList>
    </citation>
    <scope>NUCLEOTIDE SEQUENCE [LARGE SCALE GENOMIC DNA]</scope>
    <source>
        <strain evidence="3 4">ATCC 35310</strain>
    </source>
</reference>
<dbReference type="SMART" id="SM00382">
    <property type="entry name" value="AAA"/>
    <property type="match status" value="1"/>
</dbReference>
<name>D1W2N4_9BACT</name>
<keyword evidence="3" id="KW-0378">Hydrolase</keyword>
<dbReference type="InterPro" id="IPR003593">
    <property type="entry name" value="AAA+_ATPase"/>
</dbReference>
<evidence type="ECO:0000256" key="1">
    <source>
        <dbReference type="ARBA" id="ARBA00022515"/>
    </source>
</evidence>
<feature type="domain" description="SF4 helicase" evidence="2">
    <location>
        <begin position="54"/>
        <end position="329"/>
    </location>
</feature>
<dbReference type="GO" id="GO:0006269">
    <property type="term" value="P:DNA replication, synthesis of primer"/>
    <property type="evidence" value="ECO:0007669"/>
    <property type="project" value="UniProtKB-KW"/>
</dbReference>
<keyword evidence="3" id="KW-0347">Helicase</keyword>
<dbReference type="InterPro" id="IPR027417">
    <property type="entry name" value="P-loop_NTPase"/>
</dbReference>
<dbReference type="SUPFAM" id="SSF52540">
    <property type="entry name" value="P-loop containing nucleoside triphosphate hydrolases"/>
    <property type="match status" value="1"/>
</dbReference>
<dbReference type="InterPro" id="IPR007694">
    <property type="entry name" value="DNA_helicase_DnaB-like_C"/>
</dbReference>
<keyword evidence="3" id="KW-0067">ATP-binding</keyword>
<keyword evidence="1" id="KW-0639">Primosome</keyword>
<keyword evidence="3" id="KW-0547">Nucleotide-binding</keyword>
<comment type="caution">
    <text evidence="3">The sequence shown here is derived from an EMBL/GenBank/DDBJ whole genome shotgun (WGS) entry which is preliminary data.</text>
</comment>
<dbReference type="EMBL" id="ADEG01000009">
    <property type="protein sequence ID" value="EFA93178.1"/>
    <property type="molecule type" value="Genomic_DNA"/>
</dbReference>
<dbReference type="CDD" id="cd00984">
    <property type="entry name" value="DnaB_C"/>
    <property type="match status" value="1"/>
</dbReference>
<accession>D1W2N4</accession>